<dbReference type="InterPro" id="IPR009100">
    <property type="entry name" value="AcylCoA_DH/oxidase_NM_dom_sf"/>
</dbReference>
<reference evidence="8 9" key="1">
    <citation type="submission" date="2022-07" db="EMBL/GenBank/DDBJ databases">
        <title>Degradation activity of malathion, p-nitrophenol and potential low-temperature adaptation strategy of Rhodococcus sp. FXJ9.536.</title>
        <authorList>
            <person name="Huang J."/>
            <person name="Huang Y."/>
        </authorList>
    </citation>
    <scope>NUCLEOTIDE SEQUENCE [LARGE SCALE GENOMIC DNA]</scope>
    <source>
        <strain evidence="8 9">FXJ9.536</strain>
    </source>
</reference>
<dbReference type="Gene3D" id="2.40.110.10">
    <property type="entry name" value="Butyryl-CoA Dehydrogenase, subunit A, domain 2"/>
    <property type="match status" value="1"/>
</dbReference>
<protein>
    <submittedName>
        <fullName evidence="8">Acyl-CoA/acyl-ACP dehydrogenase</fullName>
    </submittedName>
</protein>
<dbReference type="RefSeq" id="WP_255965032.1">
    <property type="nucleotide sequence ID" value="NZ_JANFQF010000001.1"/>
</dbReference>
<accession>A0ABT1Q9A8</accession>
<evidence type="ECO:0000256" key="4">
    <source>
        <dbReference type="ARBA" id="ARBA00022827"/>
    </source>
</evidence>
<dbReference type="Proteomes" id="UP001524501">
    <property type="component" value="Unassembled WGS sequence"/>
</dbReference>
<evidence type="ECO:0000259" key="6">
    <source>
        <dbReference type="Pfam" id="PF00441"/>
    </source>
</evidence>
<comment type="caution">
    <text evidence="8">The sequence shown here is derived from an EMBL/GenBank/DDBJ whole genome shotgun (WGS) entry which is preliminary data.</text>
</comment>
<dbReference type="InterPro" id="IPR009075">
    <property type="entry name" value="AcylCo_DH/oxidase_C"/>
</dbReference>
<dbReference type="Pfam" id="PF02771">
    <property type="entry name" value="Acyl-CoA_dh_N"/>
    <property type="match status" value="1"/>
</dbReference>
<dbReference type="Gene3D" id="1.20.140.10">
    <property type="entry name" value="Butyryl-CoA Dehydrogenase, subunit A, domain 3"/>
    <property type="match status" value="1"/>
</dbReference>
<dbReference type="InterPro" id="IPR013786">
    <property type="entry name" value="AcylCoA_DH/ox_N"/>
</dbReference>
<evidence type="ECO:0000259" key="7">
    <source>
        <dbReference type="Pfam" id="PF02771"/>
    </source>
</evidence>
<comment type="cofactor">
    <cofactor evidence="1">
        <name>FAD</name>
        <dbReference type="ChEBI" id="CHEBI:57692"/>
    </cofactor>
</comment>
<dbReference type="InterPro" id="IPR037069">
    <property type="entry name" value="AcylCoA_DH/ox_N_sf"/>
</dbReference>
<keyword evidence="5" id="KW-0560">Oxidoreductase</keyword>
<dbReference type="SUPFAM" id="SSF56645">
    <property type="entry name" value="Acyl-CoA dehydrogenase NM domain-like"/>
    <property type="match status" value="1"/>
</dbReference>
<comment type="similarity">
    <text evidence="2">Belongs to the acyl-CoA dehydrogenase family.</text>
</comment>
<evidence type="ECO:0000313" key="9">
    <source>
        <dbReference type="Proteomes" id="UP001524501"/>
    </source>
</evidence>
<keyword evidence="3" id="KW-0285">Flavoprotein</keyword>
<feature type="domain" description="Acyl-CoA dehydrogenase/oxidase N-terminal" evidence="7">
    <location>
        <begin position="6"/>
        <end position="117"/>
    </location>
</feature>
<gene>
    <name evidence="8" type="ORF">NOF53_00605</name>
</gene>
<dbReference type="Pfam" id="PF00441">
    <property type="entry name" value="Acyl-CoA_dh_1"/>
    <property type="match status" value="1"/>
</dbReference>
<dbReference type="InterPro" id="IPR046373">
    <property type="entry name" value="Acyl-CoA_Oxase/DH_mid-dom_sf"/>
</dbReference>
<evidence type="ECO:0000256" key="5">
    <source>
        <dbReference type="ARBA" id="ARBA00023002"/>
    </source>
</evidence>
<dbReference type="PANTHER" id="PTHR43884">
    <property type="entry name" value="ACYL-COA DEHYDROGENASE"/>
    <property type="match status" value="1"/>
</dbReference>
<evidence type="ECO:0000256" key="3">
    <source>
        <dbReference type="ARBA" id="ARBA00022630"/>
    </source>
</evidence>
<dbReference type="EMBL" id="JANFQF010000001">
    <property type="protein sequence ID" value="MCQ4117687.1"/>
    <property type="molecule type" value="Genomic_DNA"/>
</dbReference>
<evidence type="ECO:0000256" key="1">
    <source>
        <dbReference type="ARBA" id="ARBA00001974"/>
    </source>
</evidence>
<organism evidence="8 9">
    <name type="scientific">Rhodococcus tibetensis</name>
    <dbReference type="NCBI Taxonomy" id="2965064"/>
    <lineage>
        <taxon>Bacteria</taxon>
        <taxon>Bacillati</taxon>
        <taxon>Actinomycetota</taxon>
        <taxon>Actinomycetes</taxon>
        <taxon>Mycobacteriales</taxon>
        <taxon>Nocardiaceae</taxon>
        <taxon>Rhodococcus</taxon>
    </lineage>
</organism>
<feature type="domain" description="Acyl-CoA dehydrogenase/oxidase C-terminal" evidence="6">
    <location>
        <begin position="219"/>
        <end position="329"/>
    </location>
</feature>
<proteinExistence type="inferred from homology"/>
<keyword evidence="4" id="KW-0274">FAD</keyword>
<dbReference type="PANTHER" id="PTHR43884:SF20">
    <property type="entry name" value="ACYL-COA DEHYDROGENASE FADE28"/>
    <property type="match status" value="1"/>
</dbReference>
<dbReference type="InterPro" id="IPR036250">
    <property type="entry name" value="AcylCo_DH-like_C"/>
</dbReference>
<dbReference type="Gene3D" id="1.10.540.10">
    <property type="entry name" value="Acyl-CoA dehydrogenase/oxidase, N-terminal domain"/>
    <property type="match status" value="1"/>
</dbReference>
<dbReference type="SUPFAM" id="SSF47203">
    <property type="entry name" value="Acyl-CoA dehydrogenase C-terminal domain-like"/>
    <property type="match status" value="1"/>
</dbReference>
<keyword evidence="9" id="KW-1185">Reference proteome</keyword>
<dbReference type="CDD" id="cd00567">
    <property type="entry name" value="ACAD"/>
    <property type="match status" value="1"/>
</dbReference>
<evidence type="ECO:0000313" key="8">
    <source>
        <dbReference type="EMBL" id="MCQ4117687.1"/>
    </source>
</evidence>
<name>A0ABT1Q9A8_9NOCA</name>
<evidence type="ECO:0000256" key="2">
    <source>
        <dbReference type="ARBA" id="ARBA00009347"/>
    </source>
</evidence>
<sequence>MSFDNDERADLRASVRDLLSKHSDSRAVRRAITTEHGYDESLWRRLCEQIGVAALAIPEKYDGVGASLLEVHVVQEELGRTLTPSPMLGSAVLAGQTLLLSGDDDACARLLPDIAAGPQAALCWAGPDGWSHFGVTAAGETLSGTAHYVLSGDVADLLLVLTDDGLFEVAARADGVTRRRVPAMDPTRTLSEVSFADVTARRLVSTPDLVERIRAVALIALSAEQVGAASAALEQTVEYAKSRKQFGRAIGSFQALKHRMADMYALVETARSMSYAAALSGTYEDAVIAKVYCSEALQSVAAEAIQLHGGIAITWEHDTQLYFKRAHGSAQLFGQPREYLHQLAQAASPPVRG</sequence>